<dbReference type="SUPFAM" id="SSF56112">
    <property type="entry name" value="Protein kinase-like (PK-like)"/>
    <property type="match status" value="1"/>
</dbReference>
<dbReference type="Proteomes" id="UP000252255">
    <property type="component" value="Unassembled WGS sequence"/>
</dbReference>
<proteinExistence type="inferred from homology"/>
<reference evidence="3 4" key="1">
    <citation type="submission" date="2014-07" db="EMBL/GenBank/DDBJ databases">
        <title>Draft genome sequence of Thalassospira profundimaris PR54-5.</title>
        <authorList>
            <person name="Lai Q."/>
            <person name="Shao Z."/>
        </authorList>
    </citation>
    <scope>NUCLEOTIDE SEQUENCE [LARGE SCALE GENOMIC DNA]</scope>
    <source>
        <strain evidence="3 4">PR54-5</strain>
    </source>
</reference>
<dbReference type="PANTHER" id="PTHR21064:SF6">
    <property type="entry name" value="AMINOGLYCOSIDE PHOSPHOTRANSFERASE DOMAIN-CONTAINING PROTEIN"/>
    <property type="match status" value="1"/>
</dbReference>
<dbReference type="GO" id="GO:0019202">
    <property type="term" value="F:amino acid kinase activity"/>
    <property type="evidence" value="ECO:0007669"/>
    <property type="project" value="TreeGrafter"/>
</dbReference>
<dbReference type="OrthoDB" id="241498at2"/>
<keyword evidence="3" id="KW-0808">Transferase</keyword>
<evidence type="ECO:0000259" key="2">
    <source>
        <dbReference type="Pfam" id="PF01636"/>
    </source>
</evidence>
<dbReference type="InterPro" id="IPR011009">
    <property type="entry name" value="Kinase-like_dom_sf"/>
</dbReference>
<name>A0A367X2Q1_9PROT</name>
<dbReference type="AlphaFoldDB" id="A0A367X2Q1"/>
<feature type="domain" description="Aminoglycoside phosphotransferase" evidence="2">
    <location>
        <begin position="39"/>
        <end position="276"/>
    </location>
</feature>
<comment type="caution">
    <text evidence="3">The sequence shown here is derived from an EMBL/GenBank/DDBJ whole genome shotgun (WGS) entry which is preliminary data.</text>
</comment>
<dbReference type="PANTHER" id="PTHR21064">
    <property type="entry name" value="AMINOGLYCOSIDE PHOSPHOTRANSFERASE DOMAIN-CONTAINING PROTEIN-RELATED"/>
    <property type="match status" value="1"/>
</dbReference>
<comment type="similarity">
    <text evidence="1">Belongs to the pseudomonas-type ThrB family.</text>
</comment>
<sequence>MGGIYNDELIATLKAGAISVLGGWGMGPDSIVSLLTVSENATFLATDPDTGARMILRVHRPGYHTRSEIESELAWINALRAADVVDTPKPRLRSDGSLVAGFDQDGVTRHVVAFDFMKGDEPSADDALIDGFFKLGAISARLHGHARKWSRSVNFVRKSWTFDTTLGATPHWGDWRAAPGLDPDGLARLEQVCRHLDQKLMAFGMGSERFGLIHADLRLANLLADGDRLGVIDFDDCGFGWFGYDFAAAISFIELDPIIPALKEAWVEGYRTIAPFSKADHEMLDSFVMLRRLLLTAWIASHPETPTAQEMGTDFTSGTLAMAETYLVAEGIS</sequence>
<protein>
    <submittedName>
        <fullName evidence="3">Aminoglycoside phosphotransferase</fullName>
    </submittedName>
</protein>
<gene>
    <name evidence="3" type="ORF">TH30_05835</name>
</gene>
<accession>A0A367X2Q1</accession>
<dbReference type="InterPro" id="IPR002575">
    <property type="entry name" value="Aminoglycoside_PTrfase"/>
</dbReference>
<organism evidence="3 4">
    <name type="scientific">Thalassospira profundimaris</name>
    <dbReference type="NCBI Taxonomy" id="502049"/>
    <lineage>
        <taxon>Bacteria</taxon>
        <taxon>Pseudomonadati</taxon>
        <taxon>Pseudomonadota</taxon>
        <taxon>Alphaproteobacteria</taxon>
        <taxon>Rhodospirillales</taxon>
        <taxon>Thalassospiraceae</taxon>
        <taxon>Thalassospira</taxon>
    </lineage>
</organism>
<dbReference type="RefSeq" id="WP_114097099.1">
    <property type="nucleotide sequence ID" value="NZ_JPWI01000002.1"/>
</dbReference>
<dbReference type="Gene3D" id="3.90.1200.10">
    <property type="match status" value="1"/>
</dbReference>
<evidence type="ECO:0000313" key="3">
    <source>
        <dbReference type="EMBL" id="RCK47958.1"/>
    </source>
</evidence>
<dbReference type="InterPro" id="IPR050249">
    <property type="entry name" value="Pseudomonas-type_ThrB"/>
</dbReference>
<dbReference type="Pfam" id="PF01636">
    <property type="entry name" value="APH"/>
    <property type="match status" value="1"/>
</dbReference>
<evidence type="ECO:0000313" key="4">
    <source>
        <dbReference type="Proteomes" id="UP000252255"/>
    </source>
</evidence>
<evidence type="ECO:0000256" key="1">
    <source>
        <dbReference type="ARBA" id="ARBA00038240"/>
    </source>
</evidence>
<dbReference type="EMBL" id="JPWI01000002">
    <property type="protein sequence ID" value="RCK47958.1"/>
    <property type="molecule type" value="Genomic_DNA"/>
</dbReference>